<evidence type="ECO:0000313" key="3">
    <source>
        <dbReference type="Proteomes" id="UP000433652"/>
    </source>
</evidence>
<dbReference type="RefSeq" id="WP_159795158.1">
    <property type="nucleotide sequence ID" value="NZ_WTYM01000044.1"/>
</dbReference>
<keyword evidence="3" id="KW-1185">Reference proteome</keyword>
<evidence type="ECO:0000259" key="1">
    <source>
        <dbReference type="Pfam" id="PF00174"/>
    </source>
</evidence>
<accession>A0A6I4SVQ0</accession>
<dbReference type="SUPFAM" id="SSF56524">
    <property type="entry name" value="Oxidoreductase molybdopterin-binding domain"/>
    <property type="match status" value="1"/>
</dbReference>
<dbReference type="EMBL" id="WTYM01000044">
    <property type="protein sequence ID" value="MXO60041.1"/>
    <property type="molecule type" value="Genomic_DNA"/>
</dbReference>
<dbReference type="Pfam" id="PF00174">
    <property type="entry name" value="Oxidored_molyb"/>
    <property type="match status" value="1"/>
</dbReference>
<sequence>MPAIGTFDPARPDVGWPEPQWGKEYAILRNGDFADFRLQVEGMVDRPGSFSLAELQRMKRRTQVTRHMCEEGWTAIAEWTGVPLRTVLEAAGIRKSARHIEFHCFDQFADSIDMVDALHPQTILAYDMNGRELPIGHGAPLRLRV</sequence>
<dbReference type="PANTHER" id="PTHR43032:SF2">
    <property type="entry name" value="BLL0505 PROTEIN"/>
    <property type="match status" value="1"/>
</dbReference>
<proteinExistence type="predicted"/>
<dbReference type="InterPro" id="IPR036374">
    <property type="entry name" value="OxRdtase_Mopterin-bd_sf"/>
</dbReference>
<dbReference type="Gene3D" id="3.90.420.10">
    <property type="entry name" value="Oxidoreductase, molybdopterin-binding domain"/>
    <property type="match status" value="1"/>
</dbReference>
<reference evidence="2 3" key="1">
    <citation type="submission" date="2019-12" db="EMBL/GenBank/DDBJ databases">
        <title>Genomic-based taxomic classification of the family Erythrobacteraceae.</title>
        <authorList>
            <person name="Xu L."/>
        </authorList>
    </citation>
    <scope>NUCLEOTIDE SEQUENCE [LARGE SCALE GENOMIC DNA]</scope>
    <source>
        <strain evidence="2 3">MCCC 1K01500</strain>
    </source>
</reference>
<evidence type="ECO:0000313" key="2">
    <source>
        <dbReference type="EMBL" id="MXO60041.1"/>
    </source>
</evidence>
<gene>
    <name evidence="2" type="ORF">GRI89_10870</name>
</gene>
<feature type="domain" description="Oxidoreductase molybdopterin-binding" evidence="1">
    <location>
        <begin position="32"/>
        <end position="145"/>
    </location>
</feature>
<comment type="caution">
    <text evidence="2">The sequence shown here is derived from an EMBL/GenBank/DDBJ whole genome shotgun (WGS) entry which is preliminary data.</text>
</comment>
<dbReference type="PANTHER" id="PTHR43032">
    <property type="entry name" value="PROTEIN-METHIONINE-SULFOXIDE REDUCTASE"/>
    <property type="match status" value="1"/>
</dbReference>
<organism evidence="2 3">
    <name type="scientific">Croceibacterium salegens</name>
    <dbReference type="NCBI Taxonomy" id="1737568"/>
    <lineage>
        <taxon>Bacteria</taxon>
        <taxon>Pseudomonadati</taxon>
        <taxon>Pseudomonadota</taxon>
        <taxon>Alphaproteobacteria</taxon>
        <taxon>Sphingomonadales</taxon>
        <taxon>Erythrobacteraceae</taxon>
        <taxon>Croceibacterium</taxon>
    </lineage>
</organism>
<dbReference type="InterPro" id="IPR000572">
    <property type="entry name" value="OxRdtase_Mopterin-bd_dom"/>
</dbReference>
<dbReference type="AlphaFoldDB" id="A0A6I4SVQ0"/>
<dbReference type="OrthoDB" id="9795587at2"/>
<dbReference type="Proteomes" id="UP000433652">
    <property type="component" value="Unassembled WGS sequence"/>
</dbReference>
<name>A0A6I4SVQ0_9SPHN</name>
<protein>
    <submittedName>
        <fullName evidence="2">Molybdopterin-dependent oxidoreductase</fullName>
    </submittedName>
</protein>